<dbReference type="WBParaSite" id="SSLN_0000812101-mRNA-1">
    <property type="protein sequence ID" value="SSLN_0000812101-mRNA-1"/>
    <property type="gene ID" value="SSLN_0000812101"/>
</dbReference>
<keyword evidence="1" id="KW-0862">Zinc</keyword>
<name>A0A183SUC4_SCHSO</name>
<gene>
    <name evidence="5" type="ORF">SSLN_LOCUS7822</name>
</gene>
<evidence type="ECO:0000313" key="6">
    <source>
        <dbReference type="Proteomes" id="UP000275846"/>
    </source>
</evidence>
<keyword evidence="6" id="KW-1185">Reference proteome</keyword>
<reference evidence="7" key="1">
    <citation type="submission" date="2016-06" db="UniProtKB">
        <authorList>
            <consortium name="WormBaseParasite"/>
        </authorList>
    </citation>
    <scope>IDENTIFICATION</scope>
</reference>
<protein>
    <submittedName>
        <fullName evidence="7">Reverse transcriptase domain-containing protein</fullName>
    </submittedName>
</protein>
<dbReference type="PANTHER" id="PTHR47027:SF26">
    <property type="entry name" value="REVERSE TRANSCRIPTASE DOMAIN-CONTAINING PROTEIN"/>
    <property type="match status" value="1"/>
</dbReference>
<accession>A0A183SUC4</accession>
<dbReference type="InterPro" id="IPR013087">
    <property type="entry name" value="Znf_C2H2_type"/>
</dbReference>
<evidence type="ECO:0000256" key="1">
    <source>
        <dbReference type="PROSITE-ProRule" id="PRU00042"/>
    </source>
</evidence>
<evidence type="ECO:0000313" key="7">
    <source>
        <dbReference type="WBParaSite" id="SSLN_0000812101-mRNA-1"/>
    </source>
</evidence>
<dbReference type="CDD" id="cd01650">
    <property type="entry name" value="RT_nLTR_like"/>
    <property type="match status" value="1"/>
</dbReference>
<sequence>MQKCSAYKSQILKRWAEYFRSVRSRSSAISDAAIDRLPQVDTNNDLDLPPSLPETIQAAQQISSGKAPGSDAIQPEVYKHSGPRMMEIWCQGQVLQDVKDASIVHLYKRVENRQLCDHLKSILLLNITGKIFVCILLNRLNGHVKQSLLQESQCSFRRQRGTTDMIFDASQLQEKCQEIRTHLYTIFVDLTKAFVIMNRDGLWSFMQKFGCPERFMHMVRQLHDGMTAHVTDNGTVSETFAVTNGVWHGCVLVPTLFSFMFSAMLMDAYQYEQPGIRVTYRTDGHLLNSQRINATTRLSSGKVHDLLFMDDCALNIVTEEDMQRSMDLFATGCANFGLTISTDKTVVMHQPPPSAEYNVPRINVNGAQLKNVETFAYLGSMLSRDTRIDDEVAKRISKASQAFGRLQASVWNRHSIHLKTKLKAVNRRCPGTSNMPPLSTHPPWASRPGRTSLDAMHKNPTIPTSTSNSANPPLDSPTLTPGIHSITPIILDKTSPYSLPVIPVPATNPTAAAVTTTISDEDSLITCPQCDRTFTSRIGLVGHM</sequence>
<dbReference type="EMBL" id="UYSU01034327">
    <property type="protein sequence ID" value="VDL94207.1"/>
    <property type="molecule type" value="Genomic_DNA"/>
</dbReference>
<feature type="domain" description="C2H2-type" evidence="3">
    <location>
        <begin position="525"/>
        <end position="544"/>
    </location>
</feature>
<keyword evidence="1" id="KW-0479">Metal-binding</keyword>
<dbReference type="PROSITE" id="PS50878">
    <property type="entry name" value="RT_POL"/>
    <property type="match status" value="1"/>
</dbReference>
<organism evidence="7">
    <name type="scientific">Schistocephalus solidus</name>
    <name type="common">Tapeworm</name>
    <dbReference type="NCBI Taxonomy" id="70667"/>
    <lineage>
        <taxon>Eukaryota</taxon>
        <taxon>Metazoa</taxon>
        <taxon>Spiralia</taxon>
        <taxon>Lophotrochozoa</taxon>
        <taxon>Platyhelminthes</taxon>
        <taxon>Cestoda</taxon>
        <taxon>Eucestoda</taxon>
        <taxon>Diphyllobothriidea</taxon>
        <taxon>Diphyllobothriidae</taxon>
        <taxon>Schistocephalus</taxon>
    </lineage>
</organism>
<reference evidence="5 6" key="2">
    <citation type="submission" date="2018-11" db="EMBL/GenBank/DDBJ databases">
        <authorList>
            <consortium name="Pathogen Informatics"/>
        </authorList>
    </citation>
    <scope>NUCLEOTIDE SEQUENCE [LARGE SCALE GENOMIC DNA]</scope>
    <source>
        <strain evidence="5 6">NST_G2</strain>
    </source>
</reference>
<dbReference type="PANTHER" id="PTHR47027">
    <property type="entry name" value="REVERSE TRANSCRIPTASE DOMAIN-CONTAINING PROTEIN"/>
    <property type="match status" value="1"/>
</dbReference>
<evidence type="ECO:0000313" key="5">
    <source>
        <dbReference type="EMBL" id="VDL94207.1"/>
    </source>
</evidence>
<proteinExistence type="predicted"/>
<dbReference type="GO" id="GO:0008270">
    <property type="term" value="F:zinc ion binding"/>
    <property type="evidence" value="ECO:0007669"/>
    <property type="project" value="UniProtKB-KW"/>
</dbReference>
<feature type="region of interest" description="Disordered" evidence="2">
    <location>
        <begin position="427"/>
        <end position="479"/>
    </location>
</feature>
<dbReference type="STRING" id="70667.A0A183SUC4"/>
<dbReference type="InterPro" id="IPR000477">
    <property type="entry name" value="RT_dom"/>
</dbReference>
<dbReference type="AlphaFoldDB" id="A0A183SUC4"/>
<dbReference type="Pfam" id="PF00078">
    <property type="entry name" value="RVT_1"/>
    <property type="match status" value="1"/>
</dbReference>
<dbReference type="PROSITE" id="PS50157">
    <property type="entry name" value="ZINC_FINGER_C2H2_2"/>
    <property type="match status" value="1"/>
</dbReference>
<dbReference type="OrthoDB" id="418748at2759"/>
<evidence type="ECO:0000256" key="2">
    <source>
        <dbReference type="SAM" id="MobiDB-lite"/>
    </source>
</evidence>
<evidence type="ECO:0000259" key="3">
    <source>
        <dbReference type="PROSITE" id="PS50157"/>
    </source>
</evidence>
<evidence type="ECO:0000259" key="4">
    <source>
        <dbReference type="PROSITE" id="PS50878"/>
    </source>
</evidence>
<dbReference type="Proteomes" id="UP000275846">
    <property type="component" value="Unassembled WGS sequence"/>
</dbReference>
<feature type="domain" description="Reverse transcriptase" evidence="4">
    <location>
        <begin position="87"/>
        <end position="382"/>
    </location>
</feature>
<keyword evidence="1" id="KW-0863">Zinc-finger</keyword>
<feature type="compositionally biased region" description="Polar residues" evidence="2">
    <location>
        <begin position="461"/>
        <end position="471"/>
    </location>
</feature>